<keyword evidence="1" id="KW-0067">ATP-binding</keyword>
<protein>
    <recommendedName>
        <fullName evidence="3">ATP-grasp domain-containing protein</fullName>
    </recommendedName>
</protein>
<evidence type="ECO:0000313" key="4">
    <source>
        <dbReference type="EMBL" id="TKA65624.1"/>
    </source>
</evidence>
<evidence type="ECO:0000313" key="5">
    <source>
        <dbReference type="Proteomes" id="UP000308768"/>
    </source>
</evidence>
<name>A0A4U0WQF5_9PEZI</name>
<keyword evidence="2" id="KW-1133">Transmembrane helix</keyword>
<dbReference type="PROSITE" id="PS50975">
    <property type="entry name" value="ATP_GRASP"/>
    <property type="match status" value="1"/>
</dbReference>
<feature type="transmembrane region" description="Helical" evidence="2">
    <location>
        <begin position="16"/>
        <end position="38"/>
    </location>
</feature>
<dbReference type="GO" id="GO:0005524">
    <property type="term" value="F:ATP binding"/>
    <property type="evidence" value="ECO:0007669"/>
    <property type="project" value="UniProtKB-UniRule"/>
</dbReference>
<dbReference type="OrthoDB" id="186626at2759"/>
<dbReference type="GO" id="GO:0046872">
    <property type="term" value="F:metal ion binding"/>
    <property type="evidence" value="ECO:0007669"/>
    <property type="project" value="InterPro"/>
</dbReference>
<dbReference type="Gene3D" id="3.30.470.20">
    <property type="entry name" value="ATP-grasp fold, B domain"/>
    <property type="match status" value="1"/>
</dbReference>
<feature type="domain" description="ATP-grasp" evidence="3">
    <location>
        <begin position="187"/>
        <end position="383"/>
    </location>
</feature>
<proteinExistence type="predicted"/>
<sequence>MLTGDSSRVAHLAQNAALILLSFIFLPLTTTIVFLSYVSRPFLAAQAPANRRHIRSTHTPYFQPKTVLVTGVGMTKGLALARLFHEAGHNVIGADFGPLACGRVSAALQKYYGLAKPSGREGSAQYIHSLLDTIRREGVDLWVSCSGVASAVEDGEAKEAVERSTSCKAVQFDVATTTTLHEKHSFIEYTRSLGLRVPETHTVTSRTAVLDILQHAKGREFVLKYIGMDDASRGDMTTLPRPTPADTRAFVSRLAISEDRPWILQQYIRGPEYCTHALVVNGQVKAFVACPSAELLMHYEALPAHSPLSKAMLSFTRSFADAGGEGFTGHLSFDFLVDKWEAISPKGGRPRLYPIECNPRAHTAVALFNGTPQMVEGYMSLLARHEKGVNGLGPDDLVVPRSPQKYYWVGHDLVALALLPLLSFVLRQGTSLESLTESVSAFVSHLLFWKDGTFEIWDPLPWWWLYHVYWPAQFLAVIVHGRKWSRVNVSTTKMFNC</sequence>
<dbReference type="AlphaFoldDB" id="A0A4U0WQF5"/>
<dbReference type="InterPro" id="IPR011761">
    <property type="entry name" value="ATP-grasp"/>
</dbReference>
<accession>A0A4U0WQF5</accession>
<evidence type="ECO:0000256" key="1">
    <source>
        <dbReference type="PROSITE-ProRule" id="PRU00409"/>
    </source>
</evidence>
<dbReference type="EMBL" id="NAJN01001118">
    <property type="protein sequence ID" value="TKA65624.1"/>
    <property type="molecule type" value="Genomic_DNA"/>
</dbReference>
<keyword evidence="5" id="KW-1185">Reference proteome</keyword>
<dbReference type="Proteomes" id="UP000308768">
    <property type="component" value="Unassembled WGS sequence"/>
</dbReference>
<reference evidence="4 5" key="1">
    <citation type="submission" date="2017-03" db="EMBL/GenBank/DDBJ databases">
        <title>Genomes of endolithic fungi from Antarctica.</title>
        <authorList>
            <person name="Coleine C."/>
            <person name="Masonjones S."/>
            <person name="Stajich J.E."/>
        </authorList>
    </citation>
    <scope>NUCLEOTIDE SEQUENCE [LARGE SCALE GENOMIC DNA]</scope>
    <source>
        <strain evidence="4 5">CCFEE 5187</strain>
    </source>
</reference>
<organism evidence="4 5">
    <name type="scientific">Cryomyces minteri</name>
    <dbReference type="NCBI Taxonomy" id="331657"/>
    <lineage>
        <taxon>Eukaryota</taxon>
        <taxon>Fungi</taxon>
        <taxon>Dikarya</taxon>
        <taxon>Ascomycota</taxon>
        <taxon>Pezizomycotina</taxon>
        <taxon>Dothideomycetes</taxon>
        <taxon>Dothideomycetes incertae sedis</taxon>
        <taxon>Cryomyces</taxon>
    </lineage>
</organism>
<dbReference type="Gene3D" id="3.40.50.20">
    <property type="match status" value="1"/>
</dbReference>
<evidence type="ECO:0000256" key="2">
    <source>
        <dbReference type="SAM" id="Phobius"/>
    </source>
</evidence>
<keyword evidence="2" id="KW-0472">Membrane</keyword>
<dbReference type="SUPFAM" id="SSF56059">
    <property type="entry name" value="Glutathione synthetase ATP-binding domain-like"/>
    <property type="match status" value="1"/>
</dbReference>
<keyword evidence="1" id="KW-0547">Nucleotide-binding</keyword>
<comment type="caution">
    <text evidence="4">The sequence shown here is derived from an EMBL/GenBank/DDBJ whole genome shotgun (WGS) entry which is preliminary data.</text>
</comment>
<dbReference type="STRING" id="331657.A0A4U0WQF5"/>
<dbReference type="InterPro" id="IPR036291">
    <property type="entry name" value="NAD(P)-bd_dom_sf"/>
</dbReference>
<keyword evidence="2" id="KW-0812">Transmembrane</keyword>
<dbReference type="SUPFAM" id="SSF51735">
    <property type="entry name" value="NAD(P)-binding Rossmann-fold domains"/>
    <property type="match status" value="1"/>
</dbReference>
<gene>
    <name evidence="4" type="ORF">B0A49_08359</name>
</gene>
<evidence type="ECO:0000259" key="3">
    <source>
        <dbReference type="PROSITE" id="PS50975"/>
    </source>
</evidence>